<dbReference type="PANTHER" id="PTHR35801">
    <property type="entry name" value="PHOSPHOSERINE PHOSPHATASE RSBX"/>
    <property type="match status" value="1"/>
</dbReference>
<dbReference type="Proteomes" id="UP001629462">
    <property type="component" value="Unassembled WGS sequence"/>
</dbReference>
<dbReference type="SMART" id="SM00331">
    <property type="entry name" value="PP2C_SIG"/>
    <property type="match status" value="1"/>
</dbReference>
<evidence type="ECO:0000313" key="3">
    <source>
        <dbReference type="Proteomes" id="UP001629462"/>
    </source>
</evidence>
<evidence type="ECO:0000313" key="2">
    <source>
        <dbReference type="EMBL" id="MFM0520399.1"/>
    </source>
</evidence>
<keyword evidence="3" id="KW-1185">Reference proteome</keyword>
<dbReference type="Pfam" id="PF07228">
    <property type="entry name" value="SpoIIE"/>
    <property type="match status" value="1"/>
</dbReference>
<name>A0ABW9CPY2_9BURK</name>
<reference evidence="2 3" key="1">
    <citation type="journal article" date="2024" name="Chem. Sci.">
        <title>Discovery of megapolipeptins by genome mining of a Burkholderiales bacteria collection.</title>
        <authorList>
            <person name="Paulo B.S."/>
            <person name="Recchia M.J.J."/>
            <person name="Lee S."/>
            <person name="Fergusson C.H."/>
            <person name="Romanowski S.B."/>
            <person name="Hernandez A."/>
            <person name="Krull N."/>
            <person name="Liu D.Y."/>
            <person name="Cavanagh H."/>
            <person name="Bos A."/>
            <person name="Gray C.A."/>
            <person name="Murphy B.T."/>
            <person name="Linington R.G."/>
            <person name="Eustaquio A.S."/>
        </authorList>
    </citation>
    <scope>NUCLEOTIDE SEQUENCE [LARGE SCALE GENOMIC DNA]</scope>
    <source>
        <strain evidence="2 3">RL17-374-BIF-D</strain>
    </source>
</reference>
<sequence>MSEVELVVVQQRYEITEATHSGVACRSICNLARGLGFSETALEKLARLVTECATHLLRSEAHGELLVRPLAETKVPGALRYGVEVLSINSGPGAADMQARLSQLKRWSDELDVWTAPGHGPVLRFVLWNRPTRPEEAPVTDARVLYGVVNLPLRGEFVSGDAWSCHADDDNFTVLIADGLGHGPMANRAATEAAKILKASGAAPLESIVDCAHHALRSTVGAAVGVARFPICEREESQVKFAGIGNVAASVWAEMSHKHLASHDGVIGQAYRRVQQFQVPCAKGALIVLHSDGLVSRWDLSRYPGLAVHHPALVAAVLYRDYARGHDDVTVFVARAHPVR</sequence>
<protein>
    <submittedName>
        <fullName evidence="2">SpoIIE family protein phosphatase</fullName>
    </submittedName>
</protein>
<gene>
    <name evidence="2" type="ORF">PQR08_23495</name>
</gene>
<organism evidence="2 3">
    <name type="scientific">Caballeronia jiangsuensis</name>
    <dbReference type="NCBI Taxonomy" id="1458357"/>
    <lineage>
        <taxon>Bacteria</taxon>
        <taxon>Pseudomonadati</taxon>
        <taxon>Pseudomonadota</taxon>
        <taxon>Betaproteobacteria</taxon>
        <taxon>Burkholderiales</taxon>
        <taxon>Burkholderiaceae</taxon>
        <taxon>Caballeronia</taxon>
    </lineage>
</organism>
<feature type="domain" description="PPM-type phosphatase" evidence="1">
    <location>
        <begin position="144"/>
        <end position="336"/>
    </location>
</feature>
<evidence type="ECO:0000259" key="1">
    <source>
        <dbReference type="SMART" id="SM00331"/>
    </source>
</evidence>
<dbReference type="PANTHER" id="PTHR35801:SF1">
    <property type="entry name" value="PHOSPHOSERINE PHOSPHATASE RSBX"/>
    <property type="match status" value="1"/>
</dbReference>
<comment type="caution">
    <text evidence="2">The sequence shown here is derived from an EMBL/GenBank/DDBJ whole genome shotgun (WGS) entry which is preliminary data.</text>
</comment>
<accession>A0ABW9CPY2</accession>
<dbReference type="RefSeq" id="WP_250487745.1">
    <property type="nucleotide sequence ID" value="NZ_JAQQDB010000023.1"/>
</dbReference>
<dbReference type="EMBL" id="JAQQDB010000023">
    <property type="protein sequence ID" value="MFM0520399.1"/>
    <property type="molecule type" value="Genomic_DNA"/>
</dbReference>
<dbReference type="SUPFAM" id="SSF81606">
    <property type="entry name" value="PP2C-like"/>
    <property type="match status" value="1"/>
</dbReference>
<dbReference type="InterPro" id="IPR039248">
    <property type="entry name" value="Ptase_RsbX"/>
</dbReference>
<dbReference type="InterPro" id="IPR001932">
    <property type="entry name" value="PPM-type_phosphatase-like_dom"/>
</dbReference>
<proteinExistence type="predicted"/>
<dbReference type="InterPro" id="IPR036457">
    <property type="entry name" value="PPM-type-like_dom_sf"/>
</dbReference>
<dbReference type="Gene3D" id="3.60.40.10">
    <property type="entry name" value="PPM-type phosphatase domain"/>
    <property type="match status" value="1"/>
</dbReference>